<reference evidence="2" key="1">
    <citation type="journal article" date="2014" name="Front. Microbiol.">
        <title>High frequency of phylogenetically diverse reductive dehalogenase-homologous genes in deep subseafloor sedimentary metagenomes.</title>
        <authorList>
            <person name="Kawai M."/>
            <person name="Futagami T."/>
            <person name="Toyoda A."/>
            <person name="Takaki Y."/>
            <person name="Nishi S."/>
            <person name="Hori S."/>
            <person name="Arai W."/>
            <person name="Tsubouchi T."/>
            <person name="Morono Y."/>
            <person name="Uchiyama I."/>
            <person name="Ito T."/>
            <person name="Fujiyama A."/>
            <person name="Inagaki F."/>
            <person name="Takami H."/>
        </authorList>
    </citation>
    <scope>NUCLEOTIDE SEQUENCE</scope>
    <source>
        <strain evidence="2">Expedition CK06-06</strain>
    </source>
</reference>
<keyword evidence="1" id="KW-0472">Membrane</keyword>
<comment type="caution">
    <text evidence="2">The sequence shown here is derived from an EMBL/GenBank/DDBJ whole genome shotgun (WGS) entry which is preliminary data.</text>
</comment>
<feature type="non-terminal residue" evidence="2">
    <location>
        <position position="1"/>
    </location>
</feature>
<name>X0YJ35_9ZZZZ</name>
<organism evidence="2">
    <name type="scientific">marine sediment metagenome</name>
    <dbReference type="NCBI Taxonomy" id="412755"/>
    <lineage>
        <taxon>unclassified sequences</taxon>
        <taxon>metagenomes</taxon>
        <taxon>ecological metagenomes</taxon>
    </lineage>
</organism>
<feature type="non-terminal residue" evidence="2">
    <location>
        <position position="35"/>
    </location>
</feature>
<gene>
    <name evidence="2" type="ORF">S01H1_86270</name>
</gene>
<keyword evidence="1" id="KW-1133">Transmembrane helix</keyword>
<evidence type="ECO:0000313" key="2">
    <source>
        <dbReference type="EMBL" id="GAG47152.1"/>
    </source>
</evidence>
<keyword evidence="1" id="KW-0812">Transmembrane</keyword>
<accession>X0YJ35</accession>
<proteinExistence type="predicted"/>
<protein>
    <submittedName>
        <fullName evidence="2">Uncharacterized protein</fullName>
    </submittedName>
</protein>
<sequence length="35" mass="3936">QIIDAVIHSMLRSYVFAICVITPMMMLLVGSLRRG</sequence>
<dbReference type="EMBL" id="BARS01059667">
    <property type="protein sequence ID" value="GAG47152.1"/>
    <property type="molecule type" value="Genomic_DNA"/>
</dbReference>
<dbReference type="AlphaFoldDB" id="X0YJ35"/>
<feature type="transmembrane region" description="Helical" evidence="1">
    <location>
        <begin position="14"/>
        <end position="32"/>
    </location>
</feature>
<evidence type="ECO:0000256" key="1">
    <source>
        <dbReference type="SAM" id="Phobius"/>
    </source>
</evidence>